<dbReference type="AlphaFoldDB" id="A0A1E1LMV3"/>
<gene>
    <name evidence="2" type="ORF">RCO7_07478</name>
</gene>
<dbReference type="EMBL" id="FJUW01000064">
    <property type="protein sequence ID" value="CZT11832.1"/>
    <property type="molecule type" value="Genomic_DNA"/>
</dbReference>
<organism evidence="2 3">
    <name type="scientific">Rhynchosporium graminicola</name>
    <dbReference type="NCBI Taxonomy" id="2792576"/>
    <lineage>
        <taxon>Eukaryota</taxon>
        <taxon>Fungi</taxon>
        <taxon>Dikarya</taxon>
        <taxon>Ascomycota</taxon>
        <taxon>Pezizomycotina</taxon>
        <taxon>Leotiomycetes</taxon>
        <taxon>Helotiales</taxon>
        <taxon>Ploettnerulaceae</taxon>
        <taxon>Rhynchosporium</taxon>
    </lineage>
</organism>
<accession>A0A1E1LMV3</accession>
<evidence type="ECO:0000313" key="2">
    <source>
        <dbReference type="EMBL" id="CZT11832.1"/>
    </source>
</evidence>
<feature type="region of interest" description="Disordered" evidence="1">
    <location>
        <begin position="210"/>
        <end position="298"/>
    </location>
</feature>
<proteinExistence type="predicted"/>
<feature type="compositionally biased region" description="Basic and acidic residues" evidence="1">
    <location>
        <begin position="104"/>
        <end position="149"/>
    </location>
</feature>
<feature type="compositionally biased region" description="Low complexity" evidence="1">
    <location>
        <begin position="270"/>
        <end position="281"/>
    </location>
</feature>
<evidence type="ECO:0000256" key="1">
    <source>
        <dbReference type="SAM" id="MobiDB-lite"/>
    </source>
</evidence>
<name>A0A1E1LMV3_9HELO</name>
<feature type="region of interest" description="Disordered" evidence="1">
    <location>
        <begin position="85"/>
        <end position="156"/>
    </location>
</feature>
<evidence type="ECO:0000313" key="3">
    <source>
        <dbReference type="Proteomes" id="UP000178129"/>
    </source>
</evidence>
<dbReference type="STRING" id="914237.A0A1E1LMV3"/>
<sequence>MQNDNPITRLLYAILSQKCLKDNNNSYSAICTMLFIFMNPELIPSHLQINWDKVASHPLLEPEDDKEKKINGHAARMRYSRFKKQMDAACGDIPPPTPRKPRKSRVEKTKSPKKEKRAPDEIKREYESQRERNGEGRVKSEFVDGREGTGESLDMGSINSSAVELAQRDLASGLGLDRGMSHTGQNVRHPNTLHFPDLDPIQIKRERKPSTNTLQSGGLSAHSQPQSHSYSNSPLRGFHPDFHSASHVTSSVSNSTLPNTPRMCIEEQEYSPAHSPSSHYAHPSHIHTHPGPSHRNTYDLRTEENFTEDMEVDLDEMMHSFEMPSQNGHDGHELYTSMMNDSAFAFGMGGPGLGLGMGMGGDSFDEFWSQDNGHGEGGGVRDEVVETVSVKKEARWEEGDRRV</sequence>
<protein>
    <submittedName>
        <fullName evidence="2">Uncharacterized protein</fullName>
    </submittedName>
</protein>
<dbReference type="Proteomes" id="UP000178129">
    <property type="component" value="Unassembled WGS sequence"/>
</dbReference>
<dbReference type="InParanoid" id="A0A1E1LMV3"/>
<comment type="caution">
    <text evidence="2">The sequence shown here is derived from an EMBL/GenBank/DDBJ whole genome shotgun (WGS) entry which is preliminary data.</text>
</comment>
<feature type="compositionally biased region" description="Polar residues" evidence="1">
    <location>
        <begin position="210"/>
        <end position="234"/>
    </location>
</feature>
<feature type="compositionally biased region" description="Low complexity" evidence="1">
    <location>
        <begin position="245"/>
        <end position="256"/>
    </location>
</feature>
<keyword evidence="3" id="KW-1185">Reference proteome</keyword>
<reference evidence="3" key="1">
    <citation type="submission" date="2016-03" db="EMBL/GenBank/DDBJ databases">
        <authorList>
            <person name="Ploux O."/>
        </authorList>
    </citation>
    <scope>NUCLEOTIDE SEQUENCE [LARGE SCALE GENOMIC DNA]</scope>
    <source>
        <strain evidence="3">UK7</strain>
    </source>
</reference>